<accession>A0AAF1AXI7</accession>
<organism evidence="1 2">
    <name type="scientific">Daucus carota subsp. sativus</name>
    <name type="common">Carrot</name>
    <dbReference type="NCBI Taxonomy" id="79200"/>
    <lineage>
        <taxon>Eukaryota</taxon>
        <taxon>Viridiplantae</taxon>
        <taxon>Streptophyta</taxon>
        <taxon>Embryophyta</taxon>
        <taxon>Tracheophyta</taxon>
        <taxon>Spermatophyta</taxon>
        <taxon>Magnoliopsida</taxon>
        <taxon>eudicotyledons</taxon>
        <taxon>Gunneridae</taxon>
        <taxon>Pentapetalae</taxon>
        <taxon>asterids</taxon>
        <taxon>campanulids</taxon>
        <taxon>Apiales</taxon>
        <taxon>Apiaceae</taxon>
        <taxon>Apioideae</taxon>
        <taxon>Scandiceae</taxon>
        <taxon>Daucinae</taxon>
        <taxon>Daucus</taxon>
        <taxon>Daucus sect. Daucus</taxon>
    </lineage>
</organism>
<keyword evidence="2" id="KW-1185">Reference proteome</keyword>
<evidence type="ECO:0000313" key="1">
    <source>
        <dbReference type="EMBL" id="WOG96722.1"/>
    </source>
</evidence>
<dbReference type="AlphaFoldDB" id="A0AAF1AXI7"/>
<name>A0AAF1AXI7_DAUCS</name>
<dbReference type="Proteomes" id="UP000077755">
    <property type="component" value="Chromosome 4"/>
</dbReference>
<sequence length="69" mass="7713">MSEQATLFCSSFGLLGGYCPSSRIKDKVGCMHIEALQGFNRNCEGCQFTRPCQFIAKDTKSVTHPFYLL</sequence>
<gene>
    <name evidence="1" type="ORF">DCAR_0416058</name>
</gene>
<dbReference type="EMBL" id="CP093346">
    <property type="protein sequence ID" value="WOG96722.1"/>
    <property type="molecule type" value="Genomic_DNA"/>
</dbReference>
<protein>
    <submittedName>
        <fullName evidence="1">Uncharacterized protein</fullName>
    </submittedName>
</protein>
<reference evidence="1" key="1">
    <citation type="journal article" date="2016" name="Nat. Genet.">
        <title>A high-quality carrot genome assembly provides new insights into carotenoid accumulation and asterid genome evolution.</title>
        <authorList>
            <person name="Iorizzo M."/>
            <person name="Ellison S."/>
            <person name="Senalik D."/>
            <person name="Zeng P."/>
            <person name="Satapoomin P."/>
            <person name="Huang J."/>
            <person name="Bowman M."/>
            <person name="Iovene M."/>
            <person name="Sanseverino W."/>
            <person name="Cavagnaro P."/>
            <person name="Yildiz M."/>
            <person name="Macko-Podgorni A."/>
            <person name="Moranska E."/>
            <person name="Grzebelus E."/>
            <person name="Grzebelus D."/>
            <person name="Ashrafi H."/>
            <person name="Zheng Z."/>
            <person name="Cheng S."/>
            <person name="Spooner D."/>
            <person name="Van Deynze A."/>
            <person name="Simon P."/>
        </authorList>
    </citation>
    <scope>NUCLEOTIDE SEQUENCE</scope>
    <source>
        <tissue evidence="1">Leaf</tissue>
    </source>
</reference>
<evidence type="ECO:0000313" key="2">
    <source>
        <dbReference type="Proteomes" id="UP000077755"/>
    </source>
</evidence>
<proteinExistence type="predicted"/>
<reference evidence="1" key="2">
    <citation type="submission" date="2022-03" db="EMBL/GenBank/DDBJ databases">
        <title>Draft title - Genomic analysis of global carrot germplasm unveils the trajectory of domestication and the origin of high carotenoid orange carrot.</title>
        <authorList>
            <person name="Iorizzo M."/>
            <person name="Ellison S."/>
            <person name="Senalik D."/>
            <person name="Macko-Podgorni A."/>
            <person name="Grzebelus D."/>
            <person name="Bostan H."/>
            <person name="Rolling W."/>
            <person name="Curaba J."/>
            <person name="Simon P."/>
        </authorList>
    </citation>
    <scope>NUCLEOTIDE SEQUENCE</scope>
    <source>
        <tissue evidence="1">Leaf</tissue>
    </source>
</reference>